<dbReference type="EMBL" id="KY710711">
    <property type="protein sequence ID" value="AXY99712.1"/>
    <property type="molecule type" value="Genomic_DNA"/>
</dbReference>
<evidence type="ECO:0000256" key="2">
    <source>
        <dbReference type="ARBA" id="ARBA00022692"/>
    </source>
</evidence>
<organism evidence="5">
    <name type="scientific">Proteus vulgaris</name>
    <dbReference type="NCBI Taxonomy" id="585"/>
    <lineage>
        <taxon>Bacteria</taxon>
        <taxon>Pseudomonadati</taxon>
        <taxon>Pseudomonadota</taxon>
        <taxon>Gammaproteobacteria</taxon>
        <taxon>Enterobacterales</taxon>
        <taxon>Morganellaceae</taxon>
        <taxon>Proteus</taxon>
    </lineage>
</organism>
<reference evidence="5" key="1">
    <citation type="journal article" date="2017" name="PLoS ONE">
        <title>Genetic diversity of the O antigens of Proteus species and the development of a suspension array for molecular serotyping.</title>
        <authorList>
            <person name="Yu X."/>
            <person name="Torzewska A."/>
            <person name="Zhang X."/>
            <person name="Yin Z."/>
            <person name="Drzewiecka D."/>
            <person name="Cao H."/>
            <person name="Liu B."/>
            <person name="Knirel Y.A."/>
            <person name="Rozalski A."/>
            <person name="Wang L."/>
        </authorList>
    </citation>
    <scope>NUCLEOTIDE SEQUENCE</scope>
    <source>
        <strain evidence="5">PrK 63/57</strain>
    </source>
</reference>
<evidence type="ECO:0000256" key="4">
    <source>
        <dbReference type="ARBA" id="ARBA00023136"/>
    </source>
</evidence>
<dbReference type="AlphaFoldDB" id="A0A385JMY7"/>
<dbReference type="PANTHER" id="PTHR43424">
    <property type="entry name" value="LOCUS PUTATIVE PROTEIN 1-RELATED"/>
    <property type="match status" value="1"/>
</dbReference>
<dbReference type="GO" id="GO:0016020">
    <property type="term" value="C:membrane"/>
    <property type="evidence" value="ECO:0007669"/>
    <property type="project" value="UniProtKB-SubCell"/>
</dbReference>
<name>A0A385JMY7_PROVU</name>
<evidence type="ECO:0000256" key="1">
    <source>
        <dbReference type="ARBA" id="ARBA00004141"/>
    </source>
</evidence>
<keyword evidence="4" id="KW-0472">Membrane</keyword>
<dbReference type="InterPro" id="IPR002797">
    <property type="entry name" value="Polysacc_synth"/>
</dbReference>
<dbReference type="PANTHER" id="PTHR43424:SF1">
    <property type="entry name" value="LOCUS PUTATIVE PROTEIN 1-RELATED"/>
    <property type="match status" value="1"/>
</dbReference>
<evidence type="ECO:0000256" key="3">
    <source>
        <dbReference type="ARBA" id="ARBA00022989"/>
    </source>
</evidence>
<dbReference type="InterPro" id="IPR052556">
    <property type="entry name" value="PolySynth_Transporter"/>
</dbReference>
<protein>
    <submittedName>
        <fullName evidence="5">Wzx</fullName>
    </submittedName>
</protein>
<sequence length="422" mass="47503">MNKLITNIIWMLFEKITTIVGGIIITIYVARYLGPNDMGIINYALALIAILIPIAQLGADKLFFNIIVKSSKSGVNIIHATKFNRLIIYSILSILITIYFYKYKSENISSLVLFLGIIISGLFQAADIYKIYYDATLQSKINSIVTQFSLWTSLLSRLILVKISAPLLFFSLPYILNSAIPYFIKSKIFNKKNNNTLNKKHKKKYSHYATKAGIPLAVSSISIIMYTRLNQIILAEYESLYDVGIYNAGLTLAQGWIFIPIAISTSLFAKVLKMEKKSKLNGYSFIFFINIISSTPIIILYFIFYNEIILFTFGIDFIQSESVILILTITTLFSAIGGSASRVIIAENGYIFIMYKTIILTIINIILGITLISNYGLIGAAYTSLITEILGCIILNILFKKGLIILLIIKSIKNINFYKKLL</sequence>
<dbReference type="Pfam" id="PF01943">
    <property type="entry name" value="Polysacc_synt"/>
    <property type="match status" value="1"/>
</dbReference>
<keyword evidence="3" id="KW-1133">Transmembrane helix</keyword>
<proteinExistence type="predicted"/>
<keyword evidence="2" id="KW-0812">Transmembrane</keyword>
<evidence type="ECO:0000313" key="5">
    <source>
        <dbReference type="EMBL" id="AXY99712.1"/>
    </source>
</evidence>
<accession>A0A385JMY7</accession>
<comment type="subcellular location">
    <subcellularLocation>
        <location evidence="1">Membrane</location>
        <topology evidence="1">Multi-pass membrane protein</topology>
    </subcellularLocation>
</comment>